<proteinExistence type="predicted"/>
<dbReference type="KEGG" id="ptm:GSPATT00036048001"/>
<dbReference type="Proteomes" id="UP000000600">
    <property type="component" value="Unassembled WGS sequence"/>
</dbReference>
<protein>
    <submittedName>
        <fullName evidence="3">Uncharacterized protein</fullName>
    </submittedName>
</protein>
<dbReference type="RefSeq" id="XP_001434314.1">
    <property type="nucleotide sequence ID" value="XM_001434277.1"/>
</dbReference>
<evidence type="ECO:0000313" key="4">
    <source>
        <dbReference type="Proteomes" id="UP000000600"/>
    </source>
</evidence>
<dbReference type="OrthoDB" id="322778at2759"/>
<keyword evidence="4" id="KW-1185">Reference proteome</keyword>
<reference evidence="3 4" key="1">
    <citation type="journal article" date="2006" name="Nature">
        <title>Global trends of whole-genome duplications revealed by the ciliate Paramecium tetraurelia.</title>
        <authorList>
            <consortium name="Genoscope"/>
            <person name="Aury J.-M."/>
            <person name="Jaillon O."/>
            <person name="Duret L."/>
            <person name="Noel B."/>
            <person name="Jubin C."/>
            <person name="Porcel B.M."/>
            <person name="Segurens B."/>
            <person name="Daubin V."/>
            <person name="Anthouard V."/>
            <person name="Aiach N."/>
            <person name="Arnaiz O."/>
            <person name="Billaut A."/>
            <person name="Beisson J."/>
            <person name="Blanc I."/>
            <person name="Bouhouche K."/>
            <person name="Camara F."/>
            <person name="Duharcourt S."/>
            <person name="Guigo R."/>
            <person name="Gogendeau D."/>
            <person name="Katinka M."/>
            <person name="Keller A.-M."/>
            <person name="Kissmehl R."/>
            <person name="Klotz C."/>
            <person name="Koll F."/>
            <person name="Le Moue A."/>
            <person name="Lepere C."/>
            <person name="Malinsky S."/>
            <person name="Nowacki M."/>
            <person name="Nowak J.K."/>
            <person name="Plattner H."/>
            <person name="Poulain J."/>
            <person name="Ruiz F."/>
            <person name="Serrano V."/>
            <person name="Zagulski M."/>
            <person name="Dessen P."/>
            <person name="Betermier M."/>
            <person name="Weissenbach J."/>
            <person name="Scarpelli C."/>
            <person name="Schachter V."/>
            <person name="Sperling L."/>
            <person name="Meyer E."/>
            <person name="Cohen J."/>
            <person name="Wincker P."/>
        </authorList>
    </citation>
    <scope>NUCLEOTIDE SEQUENCE [LARGE SCALE GENOMIC DNA]</scope>
    <source>
        <strain evidence="3 4">Stock d4-2</strain>
    </source>
</reference>
<dbReference type="AlphaFoldDB" id="A0C800"/>
<sequence length="436" mass="51401">MAEISNQSYFITAGRKVKLIYKSIPNISNLERQTQVENQRRGNRNNLIPTRQNEDQFNDCSTLLQKIEDLLVRNYEKFKSQIEQNADQLLDGYVRLQWLVGIAFKKTNCDLRALCDELKQQIEEQNKQISEKQQIIQKMSNQAKEDIAAEEKKIKELNQTIRQLKEKQQEFIQQKENLKNKLEAEIGHLTINQQALQLQITKKDEIFQQILDEEKQKCTEALNQLNLKNEVETFKNSDERLQLIIQKEVDIEQQTEDISIKVNDILKITQQNFKREKWQQIKNQFSSTKDQITAVIKSLEQYIQKQRRIWGSAIQVDSALNSQVKHNIEIMMAYSKIFENFYKTVEKLIELLDKYQIVSNLVQIERNNENLNNNPSPSIQPRQPKNENQTSQAQIETQSNDTIKRNVSKSATILKNLDRKKKITHKETLDCKRNKR</sequence>
<dbReference type="GeneID" id="5020099"/>
<feature type="coiled-coil region" evidence="1">
    <location>
        <begin position="115"/>
        <end position="199"/>
    </location>
</feature>
<keyword evidence="1" id="KW-0175">Coiled coil</keyword>
<dbReference type="EMBL" id="CT868048">
    <property type="protein sequence ID" value="CAK66917.1"/>
    <property type="molecule type" value="Genomic_DNA"/>
</dbReference>
<feature type="compositionally biased region" description="Polar residues" evidence="2">
    <location>
        <begin position="375"/>
        <end position="401"/>
    </location>
</feature>
<evidence type="ECO:0000256" key="1">
    <source>
        <dbReference type="SAM" id="Coils"/>
    </source>
</evidence>
<dbReference type="OMA" id="NIEIMMA"/>
<feature type="region of interest" description="Disordered" evidence="2">
    <location>
        <begin position="368"/>
        <end position="409"/>
    </location>
</feature>
<accession>A0C800</accession>
<name>A0C800_PARTE</name>
<gene>
    <name evidence="3" type="ORF">GSPATT00036048001</name>
</gene>
<evidence type="ECO:0000313" key="3">
    <source>
        <dbReference type="EMBL" id="CAK66917.1"/>
    </source>
</evidence>
<dbReference type="HOGENOM" id="CLU_629244_0_0_1"/>
<organism evidence="3 4">
    <name type="scientific">Paramecium tetraurelia</name>
    <dbReference type="NCBI Taxonomy" id="5888"/>
    <lineage>
        <taxon>Eukaryota</taxon>
        <taxon>Sar</taxon>
        <taxon>Alveolata</taxon>
        <taxon>Ciliophora</taxon>
        <taxon>Intramacronucleata</taxon>
        <taxon>Oligohymenophorea</taxon>
        <taxon>Peniculida</taxon>
        <taxon>Parameciidae</taxon>
        <taxon>Paramecium</taxon>
    </lineage>
</organism>
<dbReference type="InParanoid" id="A0C800"/>
<evidence type="ECO:0000256" key="2">
    <source>
        <dbReference type="SAM" id="MobiDB-lite"/>
    </source>
</evidence>